<dbReference type="EMBL" id="FNCY01000001">
    <property type="protein sequence ID" value="SDG56115.1"/>
    <property type="molecule type" value="Genomic_DNA"/>
</dbReference>
<dbReference type="InterPro" id="IPR040836">
    <property type="entry name" value="SAVED"/>
</dbReference>
<feature type="domain" description="HNH nuclease" evidence="1">
    <location>
        <begin position="134"/>
        <end position="207"/>
    </location>
</feature>
<dbReference type="AlphaFoldDB" id="A0A1G7V8A9"/>
<evidence type="ECO:0000259" key="1">
    <source>
        <dbReference type="SMART" id="SM00507"/>
    </source>
</evidence>
<evidence type="ECO:0000313" key="2">
    <source>
        <dbReference type="EMBL" id="SDG56115.1"/>
    </source>
</evidence>
<dbReference type="STRING" id="83767.SAMN05660652_00127"/>
<dbReference type="Proteomes" id="UP000198607">
    <property type="component" value="Unassembled WGS sequence"/>
</dbReference>
<evidence type="ECO:0000313" key="3">
    <source>
        <dbReference type="Proteomes" id="UP000198607"/>
    </source>
</evidence>
<dbReference type="SMART" id="SM00507">
    <property type="entry name" value="HNHc"/>
    <property type="match status" value="1"/>
</dbReference>
<proteinExistence type="predicted"/>
<keyword evidence="3" id="KW-1185">Reference proteome</keyword>
<dbReference type="NCBIfam" id="NF033611">
    <property type="entry name" value="SAVED"/>
    <property type="match status" value="1"/>
</dbReference>
<dbReference type="RefSeq" id="WP_143009717.1">
    <property type="nucleotide sequence ID" value="NZ_FNCY01000001.1"/>
</dbReference>
<protein>
    <recommendedName>
        <fullName evidence="1">HNH nuclease domain-containing protein</fullName>
    </recommendedName>
</protein>
<gene>
    <name evidence="2" type="ORF">SAMN05660652_00127</name>
</gene>
<name>A0A1G7V8A9_9RHOO</name>
<sequence>MLGSVIVSSPPMHPVGLTDEELARLLQGLLAAGKESLLVVNRFTCSVFSKEASTNVWDFEGIGDLGGDSLSAMSSYFRRRVLKWAETTATNPRDANLSALRVTAATKKVVQSWQAAVLGATTSKGRTGEVSSKTAQKVFMASAWRCQFDGCGEDLSSHFATDGHANYSYLAHIVASSADGPRGDAVQSPLLADDAENIMLLCDKCHRLIDRVAPAIYTTEKLRAMRARNVADIKRLLAGLQYPPAEPIMLIGNVTGQPHHYSKRNVEDAMLNVGLRPSRDEPEYFCFNSYILHNPHSAAYWGSLFESLSTDIPRMKALLNGSARGHARPHLAVFPIHSTSVLILGGRLIGDTAGVSVFQFHRDKVAGNQGGQWAWPSDATEPRPEKYRLEVLKDHQSETEACLLVSLTFDIAQDRLTAECYENGVLKLPTLKLTANRFSSDVIGHPKDLELFGTKLDEAIRTLQDRWKVRRIHLFVGAPASACFRVGQKIQARNQAIYVCYETDRGSGSPFKQTIEISSTLVSGPGGEQVAL</sequence>
<accession>A0A1G7V8A9</accession>
<dbReference type="CDD" id="cd00085">
    <property type="entry name" value="HNHc"/>
    <property type="match status" value="1"/>
</dbReference>
<dbReference type="OrthoDB" id="9052589at2"/>
<dbReference type="InterPro" id="IPR003615">
    <property type="entry name" value="HNH_nuc"/>
</dbReference>
<dbReference type="Pfam" id="PF18145">
    <property type="entry name" value="SAVED"/>
    <property type="match status" value="1"/>
</dbReference>
<organism evidence="2 3">
    <name type="scientific">Propionivibrio dicarboxylicus</name>
    <dbReference type="NCBI Taxonomy" id="83767"/>
    <lineage>
        <taxon>Bacteria</taxon>
        <taxon>Pseudomonadati</taxon>
        <taxon>Pseudomonadota</taxon>
        <taxon>Betaproteobacteria</taxon>
        <taxon>Rhodocyclales</taxon>
        <taxon>Rhodocyclaceae</taxon>
        <taxon>Propionivibrio</taxon>
    </lineage>
</organism>
<reference evidence="2 3" key="1">
    <citation type="submission" date="2016-10" db="EMBL/GenBank/DDBJ databases">
        <authorList>
            <person name="de Groot N.N."/>
        </authorList>
    </citation>
    <scope>NUCLEOTIDE SEQUENCE [LARGE SCALE GENOMIC DNA]</scope>
    <source>
        <strain evidence="2 3">DSM 5885</strain>
    </source>
</reference>